<evidence type="ECO:0000313" key="2">
    <source>
        <dbReference type="Proteomes" id="UP000185596"/>
    </source>
</evidence>
<comment type="caution">
    <text evidence="1">The sequence shown here is derived from an EMBL/GenBank/DDBJ whole genome shotgun (WGS) entry which is preliminary data.</text>
</comment>
<protein>
    <submittedName>
        <fullName evidence="1">Uncharacterized protein</fullName>
    </submittedName>
</protein>
<dbReference type="Proteomes" id="UP000185596">
    <property type="component" value="Unassembled WGS sequence"/>
</dbReference>
<evidence type="ECO:0000313" key="1">
    <source>
        <dbReference type="EMBL" id="OLF04573.1"/>
    </source>
</evidence>
<proteinExistence type="predicted"/>
<reference evidence="1 2" key="1">
    <citation type="submission" date="2016-12" db="EMBL/GenBank/DDBJ databases">
        <title>The draft genome sequence of Actinophytocola sp. 11-183.</title>
        <authorList>
            <person name="Wang W."/>
            <person name="Yuan L."/>
        </authorList>
    </citation>
    <scope>NUCLEOTIDE SEQUENCE [LARGE SCALE GENOMIC DNA]</scope>
    <source>
        <strain evidence="1 2">11-183</strain>
    </source>
</reference>
<accession>A0A1Q8BR44</accession>
<name>A0A1Q8BR44_9PSEU</name>
<dbReference type="EMBL" id="MSIE01000161">
    <property type="protein sequence ID" value="OLF04573.1"/>
    <property type="molecule type" value="Genomic_DNA"/>
</dbReference>
<dbReference type="AlphaFoldDB" id="A0A1Q8BR44"/>
<dbReference type="STRING" id="1912961.BU204_37640"/>
<keyword evidence="2" id="KW-1185">Reference proteome</keyword>
<sequence>MTSPQQNCDGLHTFDNGGIPPLDLDAIENKLAARSPEEHIARQARLDAWQLGRDAMTLGDHHLASGDFVAAHEAFTIAARYEAADAAAMVHTVSALQDALQDGAQPSAALSPPRYWDEITNDRPGQDVLGQRPQELIRQPDEVKAHLDELVVPAQCILDEARMRANNIVAAAQAYAEIILAEALAAQAPSPVRGQVPTIKREYPETADRFRNCRRSNVEHAAVNTPIYQS</sequence>
<gene>
    <name evidence="1" type="ORF">BU204_37640</name>
</gene>
<organism evidence="1 2">
    <name type="scientific">Actinophytocola xanthii</name>
    <dbReference type="NCBI Taxonomy" id="1912961"/>
    <lineage>
        <taxon>Bacteria</taxon>
        <taxon>Bacillati</taxon>
        <taxon>Actinomycetota</taxon>
        <taxon>Actinomycetes</taxon>
        <taxon>Pseudonocardiales</taxon>
        <taxon>Pseudonocardiaceae</taxon>
    </lineage>
</organism>
<dbReference type="RefSeq" id="WP_075130555.1">
    <property type="nucleotide sequence ID" value="NZ_MSIE01000161.1"/>
</dbReference>